<dbReference type="FunFam" id="3.10.10.10:FF:000007">
    <property type="entry name" value="Retrovirus-related Pol polyprotein from transposon 17.6-like Protein"/>
    <property type="match status" value="1"/>
</dbReference>
<keyword evidence="1" id="KW-0645">Protease</keyword>
<keyword evidence="3" id="KW-0548">Nucleotidyltransferase</keyword>
<dbReference type="PANTHER" id="PTHR48475">
    <property type="entry name" value="RIBONUCLEASE H"/>
    <property type="match status" value="1"/>
</dbReference>
<name>A0A438BZA3_VITVI</name>
<dbReference type="InterPro" id="IPR002156">
    <property type="entry name" value="RNaseH_domain"/>
</dbReference>
<dbReference type="SUPFAM" id="SSF56672">
    <property type="entry name" value="DNA/RNA polymerases"/>
    <property type="match status" value="1"/>
</dbReference>
<evidence type="ECO:0000256" key="1">
    <source>
        <dbReference type="ARBA" id="ARBA00022670"/>
    </source>
</evidence>
<feature type="region of interest" description="Disordered" evidence="8">
    <location>
        <begin position="159"/>
        <end position="190"/>
    </location>
</feature>
<dbReference type="CDD" id="cd01647">
    <property type="entry name" value="RT_LTR"/>
    <property type="match status" value="1"/>
</dbReference>
<feature type="domain" description="RNase H type-1" evidence="10">
    <location>
        <begin position="390"/>
        <end position="457"/>
    </location>
</feature>
<comment type="caution">
    <text evidence="11">The sequence shown here is derived from an EMBL/GenBank/DDBJ whole genome shotgun (WGS) entry which is preliminary data.</text>
</comment>
<evidence type="ECO:0000256" key="5">
    <source>
        <dbReference type="ARBA" id="ARBA00022759"/>
    </source>
</evidence>
<dbReference type="InterPro" id="IPR043502">
    <property type="entry name" value="DNA/RNA_pol_sf"/>
</dbReference>
<evidence type="ECO:0000259" key="10">
    <source>
        <dbReference type="Pfam" id="PF13456"/>
    </source>
</evidence>
<dbReference type="InterPro" id="IPR012337">
    <property type="entry name" value="RNaseH-like_sf"/>
</dbReference>
<dbReference type="Gene3D" id="3.10.10.10">
    <property type="entry name" value="HIV Type 1 Reverse Transcriptase, subunit A, domain 1"/>
    <property type="match status" value="1"/>
</dbReference>
<sequence>MQNILRQNHDIFAWAHSDMKGIHPSIASHRLNVFSTARPVRRGLGAFTRIDKESSGMRLTNCSKPDSSEKFLIRIDQIVDSTSGQGMLSFLDAFSGYHQIPMSPDDEEKTAFITPHGLYCYKVMPFGLKNAGATYQRLMTKIFKPLIGHSCRQISRIYGQPKGHRSQPGSSQGSHGNTSSQEQEGVTTPHRQARCVRRFIARFTDELRPFFLAIRKAGAHGWTDSCQSALERIKHCLMQPPILSSPIPNEKLYMYLAVSNGQSVSFYSAALTQGAEAYLLCQQGIGRRRNQIFKNEANNLSPSKRCSKAPALFPSPPGDRVNDQPLRNILHKPDLTGRMLQWAIELSEFGIEFPRLSMKGQVMADFVLEYSRRPSQHHESSKQEWWTLRVDGASRSSGSGIGLLLQSPTGEHLEQAIRLGFSDSNNEAEYEAILSGLDLALALSVSKLRIFSDSQLVRLPPIKEAILLPIHVQLNPSVAEISTCNTIETNQAEWTYDITEYIRTGTLPGDLKQAHKVRVQAARFTLIGGTCTSDPSQDLTFDA</sequence>
<keyword evidence="7" id="KW-0695">RNA-directed DNA polymerase</keyword>
<dbReference type="AlphaFoldDB" id="A0A438BZA3"/>
<evidence type="ECO:0000256" key="4">
    <source>
        <dbReference type="ARBA" id="ARBA00022722"/>
    </source>
</evidence>
<accession>A0A438BZA3</accession>
<proteinExistence type="predicted"/>
<evidence type="ECO:0000259" key="9">
    <source>
        <dbReference type="Pfam" id="PF00078"/>
    </source>
</evidence>
<organism evidence="11 12">
    <name type="scientific">Vitis vinifera</name>
    <name type="common">Grape</name>
    <dbReference type="NCBI Taxonomy" id="29760"/>
    <lineage>
        <taxon>Eukaryota</taxon>
        <taxon>Viridiplantae</taxon>
        <taxon>Streptophyta</taxon>
        <taxon>Embryophyta</taxon>
        <taxon>Tracheophyta</taxon>
        <taxon>Spermatophyta</taxon>
        <taxon>Magnoliopsida</taxon>
        <taxon>eudicotyledons</taxon>
        <taxon>Gunneridae</taxon>
        <taxon>Pentapetalae</taxon>
        <taxon>rosids</taxon>
        <taxon>Vitales</taxon>
        <taxon>Vitaceae</taxon>
        <taxon>Viteae</taxon>
        <taxon>Vitis</taxon>
    </lineage>
</organism>
<dbReference type="GO" id="GO:0006508">
    <property type="term" value="P:proteolysis"/>
    <property type="evidence" value="ECO:0007669"/>
    <property type="project" value="UniProtKB-KW"/>
</dbReference>
<dbReference type="EMBL" id="QGNW01002589">
    <property type="protein sequence ID" value="RVW16287.1"/>
    <property type="molecule type" value="Genomic_DNA"/>
</dbReference>
<evidence type="ECO:0000256" key="7">
    <source>
        <dbReference type="ARBA" id="ARBA00022918"/>
    </source>
</evidence>
<feature type="compositionally biased region" description="Polar residues" evidence="8">
    <location>
        <begin position="167"/>
        <end position="190"/>
    </location>
</feature>
<dbReference type="GO" id="GO:0004523">
    <property type="term" value="F:RNA-DNA hybrid ribonuclease activity"/>
    <property type="evidence" value="ECO:0007669"/>
    <property type="project" value="InterPro"/>
</dbReference>
<dbReference type="Gene3D" id="3.30.70.270">
    <property type="match status" value="2"/>
</dbReference>
<evidence type="ECO:0000256" key="6">
    <source>
        <dbReference type="ARBA" id="ARBA00022801"/>
    </source>
</evidence>
<protein>
    <submittedName>
        <fullName evidence="11">Transposon Ty3-I Gag-Pol polyprotein</fullName>
    </submittedName>
</protein>
<evidence type="ECO:0000256" key="3">
    <source>
        <dbReference type="ARBA" id="ARBA00022695"/>
    </source>
</evidence>
<dbReference type="Pfam" id="PF13456">
    <property type="entry name" value="RVT_3"/>
    <property type="match status" value="1"/>
</dbReference>
<dbReference type="CDD" id="cd09279">
    <property type="entry name" value="RNase_HI_like"/>
    <property type="match status" value="1"/>
</dbReference>
<keyword evidence="6" id="KW-0378">Hydrolase</keyword>
<dbReference type="Pfam" id="PF00078">
    <property type="entry name" value="RVT_1"/>
    <property type="match status" value="1"/>
</dbReference>
<dbReference type="Gene3D" id="3.30.420.10">
    <property type="entry name" value="Ribonuclease H-like superfamily/Ribonuclease H"/>
    <property type="match status" value="1"/>
</dbReference>
<evidence type="ECO:0000256" key="2">
    <source>
        <dbReference type="ARBA" id="ARBA00022679"/>
    </source>
</evidence>
<reference evidence="11 12" key="1">
    <citation type="journal article" date="2018" name="PLoS Genet.">
        <title>Population sequencing reveals clonal diversity and ancestral inbreeding in the grapevine cultivar Chardonnay.</title>
        <authorList>
            <person name="Roach M.J."/>
            <person name="Johnson D.L."/>
            <person name="Bohlmann J."/>
            <person name="van Vuuren H.J."/>
            <person name="Jones S.J."/>
            <person name="Pretorius I.S."/>
            <person name="Schmidt S.A."/>
            <person name="Borneman A.R."/>
        </authorList>
    </citation>
    <scope>NUCLEOTIDE SEQUENCE [LARGE SCALE GENOMIC DNA]</scope>
    <source>
        <strain evidence="12">cv. Chardonnay</strain>
        <tissue evidence="11">Leaf</tissue>
    </source>
</reference>
<dbReference type="InterPro" id="IPR000477">
    <property type="entry name" value="RT_dom"/>
</dbReference>
<keyword evidence="4" id="KW-0540">Nuclease</keyword>
<dbReference type="SUPFAM" id="SSF53098">
    <property type="entry name" value="Ribonuclease H-like"/>
    <property type="match status" value="1"/>
</dbReference>
<evidence type="ECO:0000313" key="11">
    <source>
        <dbReference type="EMBL" id="RVW16287.1"/>
    </source>
</evidence>
<gene>
    <name evidence="11" type="primary">TY3B-I_392</name>
    <name evidence="11" type="ORF">CK203_067874</name>
</gene>
<feature type="domain" description="Reverse transcriptase" evidence="9">
    <location>
        <begin position="64"/>
        <end position="149"/>
    </location>
</feature>
<dbReference type="InterPro" id="IPR043128">
    <property type="entry name" value="Rev_trsase/Diguanyl_cyclase"/>
</dbReference>
<evidence type="ECO:0000256" key="8">
    <source>
        <dbReference type="SAM" id="MobiDB-lite"/>
    </source>
</evidence>
<dbReference type="InterPro" id="IPR036397">
    <property type="entry name" value="RNaseH_sf"/>
</dbReference>
<dbReference type="GO" id="GO:0003676">
    <property type="term" value="F:nucleic acid binding"/>
    <property type="evidence" value="ECO:0007669"/>
    <property type="project" value="InterPro"/>
</dbReference>
<keyword evidence="2" id="KW-0808">Transferase</keyword>
<dbReference type="PANTHER" id="PTHR48475:SF1">
    <property type="entry name" value="RNASE H TYPE-1 DOMAIN-CONTAINING PROTEIN"/>
    <property type="match status" value="1"/>
</dbReference>
<dbReference type="Proteomes" id="UP000288805">
    <property type="component" value="Unassembled WGS sequence"/>
</dbReference>
<dbReference type="GO" id="GO:0003964">
    <property type="term" value="F:RNA-directed DNA polymerase activity"/>
    <property type="evidence" value="ECO:0007669"/>
    <property type="project" value="UniProtKB-KW"/>
</dbReference>
<evidence type="ECO:0000313" key="12">
    <source>
        <dbReference type="Proteomes" id="UP000288805"/>
    </source>
</evidence>
<dbReference type="GO" id="GO:0008233">
    <property type="term" value="F:peptidase activity"/>
    <property type="evidence" value="ECO:0007669"/>
    <property type="project" value="UniProtKB-KW"/>
</dbReference>
<keyword evidence="5" id="KW-0255">Endonuclease</keyword>